<dbReference type="InterPro" id="IPR023294">
    <property type="entry name" value="Tachylectin2"/>
</dbReference>
<name>A0ABW7XZI1_STRCE</name>
<feature type="chain" id="PRO_5046795332" evidence="1">
    <location>
        <begin position="37"/>
        <end position="657"/>
    </location>
</feature>
<dbReference type="InterPro" id="IPR058502">
    <property type="entry name" value="PLL-like_beta-prop"/>
</dbReference>
<reference evidence="4 5" key="1">
    <citation type="submission" date="2024-10" db="EMBL/GenBank/DDBJ databases">
        <title>The Natural Products Discovery Center: Release of the First 8490 Sequenced Strains for Exploring Actinobacteria Biosynthetic Diversity.</title>
        <authorList>
            <person name="Kalkreuter E."/>
            <person name="Kautsar S.A."/>
            <person name="Yang D."/>
            <person name="Bader C.D."/>
            <person name="Teijaro C.N."/>
            <person name="Fluegel L."/>
            <person name="Davis C.M."/>
            <person name="Simpson J.R."/>
            <person name="Lauterbach L."/>
            <person name="Steele A.D."/>
            <person name="Gui C."/>
            <person name="Meng S."/>
            <person name="Li G."/>
            <person name="Viehrig K."/>
            <person name="Ye F."/>
            <person name="Su P."/>
            <person name="Kiefer A.F."/>
            <person name="Nichols A."/>
            <person name="Cepeda A.J."/>
            <person name="Yan W."/>
            <person name="Fan B."/>
            <person name="Jiang Y."/>
            <person name="Adhikari A."/>
            <person name="Zheng C.-J."/>
            <person name="Schuster L."/>
            <person name="Cowan T.M."/>
            <person name="Smanski M.J."/>
            <person name="Chevrette M.G."/>
            <person name="De Carvalho L.P.S."/>
            <person name="Shen B."/>
        </authorList>
    </citation>
    <scope>NUCLEOTIDE SEQUENCE [LARGE SCALE GENOMIC DNA]</scope>
    <source>
        <strain evidence="4 5">NPDC051599</strain>
    </source>
</reference>
<dbReference type="PROSITE" id="PS51318">
    <property type="entry name" value="TAT"/>
    <property type="match status" value="1"/>
</dbReference>
<sequence length="657" mass="69663">MNGLSPRALISATALAASLATALPLTGALPSPLAAAAVSLTCNSTGATYTLDSAGKLNRTTMADPAVGNALPASSTIDTTWTGYGHMLAGPGGTFYGIKSDGLYYSHRISSGNTWDVHHRKISTSFAQFRAADRIDDITIDRGGYIWTLSGETNDLRWWRYDATADEFVAGSGKIVDMGWNYDAVYAGDLGVIYGRDATDGKLYRSRYDYTSQRWIERHVLESAADWSDTKFMPSYGGDTLFRVKGGGSVVHYRFDEDTSDWPVYNKQVEASGWAGYVSVSAAPDACRLNVNHTPAITTPVKQEAYAPTSVMQASDGKLEFAYTDGSGRLVHGRTDPADINGAQWTVISSLADAFTGAPSLSEHADGRVVVTAHSTAGSVWQRNQTAVGSADWGNWINLAGAMQQHPVTGKTPTGLMTQFALDANGRPWYRIQQRANVDFLGWMPLSGTGFTGPLTAITVRDGIQLFGRKADGTLSTALFKAAGTLSAWTGMGAQAIDGTPSVVVYPGYRLRVFATDPSGNVVTTSQAAEGGAYGAWATVAGVTAQGSPSAVVSPLTGLTEVVVRGTDGIINNTGETTQGSGVWRAWKPVGTEESATEPTAFPYTSPAGPTWAYTFRTADNQTRIYQVQQTSSLSAMRAAADAPDFKGSKLTAPPAK</sequence>
<dbReference type="SUPFAM" id="SSF50934">
    <property type="entry name" value="Tachylectin-2"/>
    <property type="match status" value="1"/>
</dbReference>
<evidence type="ECO:0000259" key="3">
    <source>
        <dbReference type="Pfam" id="PF26607"/>
    </source>
</evidence>
<feature type="domain" description="PLL-like beta propeller" evidence="3">
    <location>
        <begin position="310"/>
        <end position="591"/>
    </location>
</feature>
<organism evidence="4 5">
    <name type="scientific">Streptomyces cellulosae</name>
    <dbReference type="NCBI Taxonomy" id="1968"/>
    <lineage>
        <taxon>Bacteria</taxon>
        <taxon>Bacillati</taxon>
        <taxon>Actinomycetota</taxon>
        <taxon>Actinomycetes</taxon>
        <taxon>Kitasatosporales</taxon>
        <taxon>Streptomycetaceae</taxon>
        <taxon>Streptomyces</taxon>
    </lineage>
</organism>
<dbReference type="SUPFAM" id="SSF89372">
    <property type="entry name" value="Fucose-specific lectin"/>
    <property type="match status" value="1"/>
</dbReference>
<proteinExistence type="predicted"/>
<dbReference type="Pfam" id="PF26607">
    <property type="entry name" value="DUF8189"/>
    <property type="match status" value="1"/>
</dbReference>
<feature type="domain" description="Tachylectin 2" evidence="2">
    <location>
        <begin position="52"/>
        <end position="277"/>
    </location>
</feature>
<evidence type="ECO:0000256" key="1">
    <source>
        <dbReference type="SAM" id="SignalP"/>
    </source>
</evidence>
<dbReference type="EMBL" id="JBITDC010000003">
    <property type="protein sequence ID" value="MFI5675133.1"/>
    <property type="molecule type" value="Genomic_DNA"/>
</dbReference>
<feature type="signal peptide" evidence="1">
    <location>
        <begin position="1"/>
        <end position="36"/>
    </location>
</feature>
<dbReference type="Pfam" id="PF14517">
    <property type="entry name" value="Tachylectin"/>
    <property type="match status" value="1"/>
</dbReference>
<keyword evidence="5" id="KW-1185">Reference proteome</keyword>
<comment type="caution">
    <text evidence="4">The sequence shown here is derived from an EMBL/GenBank/DDBJ whole genome shotgun (WGS) entry which is preliminary data.</text>
</comment>
<dbReference type="Gene3D" id="2.115.10.10">
    <property type="entry name" value="Tachylectin 2"/>
    <property type="match status" value="1"/>
</dbReference>
<dbReference type="Proteomes" id="UP001612415">
    <property type="component" value="Unassembled WGS sequence"/>
</dbReference>
<protein>
    <submittedName>
        <fullName evidence="4">Tachylectin-related carbohydrate-binding protein</fullName>
    </submittedName>
</protein>
<dbReference type="InterPro" id="IPR036813">
    <property type="entry name" value="Tachylectin2_sf"/>
</dbReference>
<dbReference type="InterPro" id="IPR006311">
    <property type="entry name" value="TAT_signal"/>
</dbReference>
<gene>
    <name evidence="4" type="ORF">ACIA8P_10750</name>
</gene>
<evidence type="ECO:0000313" key="4">
    <source>
        <dbReference type="EMBL" id="MFI5675133.1"/>
    </source>
</evidence>
<dbReference type="RefSeq" id="WP_398655967.1">
    <property type="nucleotide sequence ID" value="NZ_JBITDC010000003.1"/>
</dbReference>
<keyword evidence="1" id="KW-0732">Signal</keyword>
<evidence type="ECO:0000313" key="5">
    <source>
        <dbReference type="Proteomes" id="UP001612415"/>
    </source>
</evidence>
<accession>A0ABW7XZI1</accession>
<evidence type="ECO:0000259" key="2">
    <source>
        <dbReference type="Pfam" id="PF14517"/>
    </source>
</evidence>